<dbReference type="GO" id="GO:0009986">
    <property type="term" value="C:cell surface"/>
    <property type="evidence" value="ECO:0007669"/>
    <property type="project" value="TreeGrafter"/>
</dbReference>
<feature type="domain" description="Agglutinin-like protein N-terminal" evidence="17">
    <location>
        <begin position="55"/>
        <end position="300"/>
    </location>
</feature>
<evidence type="ECO:0000313" key="19">
    <source>
        <dbReference type="Proteomes" id="UP000002037"/>
    </source>
</evidence>
<keyword evidence="5" id="KW-0134">Cell wall</keyword>
<keyword evidence="10" id="KW-0130">Cell adhesion</keyword>
<evidence type="ECO:0000256" key="1">
    <source>
        <dbReference type="ARBA" id="ARBA00004191"/>
    </source>
</evidence>
<dbReference type="FunFam" id="2.60.40.1280:FF:000001">
    <property type="entry name" value="Agglutinin-like protein 3"/>
    <property type="match status" value="1"/>
</dbReference>
<dbReference type="Proteomes" id="UP000002037">
    <property type="component" value="Unassembled WGS sequence"/>
</dbReference>
<evidence type="ECO:0000256" key="9">
    <source>
        <dbReference type="ARBA" id="ARBA00022737"/>
    </source>
</evidence>
<dbReference type="Gene3D" id="2.60.40.2430">
    <property type="entry name" value="Agglutinin-like protein, N-terminal domain, N2 subdomain"/>
    <property type="match status" value="1"/>
</dbReference>
<name>C5MDW9_CANTT</name>
<evidence type="ECO:0000256" key="16">
    <source>
        <dbReference type="SAM" id="SignalP"/>
    </source>
</evidence>
<dbReference type="GO" id="GO:0030446">
    <property type="term" value="C:hyphal cell wall"/>
    <property type="evidence" value="ECO:0007669"/>
    <property type="project" value="TreeGrafter"/>
</dbReference>
<accession>C5MDW9</accession>
<feature type="chain" id="PRO_5002955410" description="Agglutinin-like protein N-terminal domain-containing protein" evidence="16">
    <location>
        <begin position="20"/>
        <end position="619"/>
    </location>
</feature>
<dbReference type="GO" id="GO:1903561">
    <property type="term" value="C:extracellular vesicle"/>
    <property type="evidence" value="ECO:0007669"/>
    <property type="project" value="TreeGrafter"/>
</dbReference>
<dbReference type="SUPFAM" id="SSF49401">
    <property type="entry name" value="Bacterial adhesins"/>
    <property type="match status" value="1"/>
</dbReference>
<dbReference type="GO" id="GO:0005886">
    <property type="term" value="C:plasma membrane"/>
    <property type="evidence" value="ECO:0007669"/>
    <property type="project" value="UniProtKB-SubCell"/>
</dbReference>
<dbReference type="VEuPathDB" id="FungiDB:CTRG_03871"/>
<comment type="similarity">
    <text evidence="3">Belongs to the ALS family.</text>
</comment>
<dbReference type="eggNOG" id="ENOG502QS4V">
    <property type="taxonomic scope" value="Eukaryota"/>
</dbReference>
<evidence type="ECO:0000256" key="4">
    <source>
        <dbReference type="ARBA" id="ARBA00022475"/>
    </source>
</evidence>
<keyword evidence="19" id="KW-1185">Reference proteome</keyword>
<dbReference type="Pfam" id="PF11766">
    <property type="entry name" value="Candida_ALS_N"/>
    <property type="match status" value="1"/>
</dbReference>
<dbReference type="GO" id="GO:0044403">
    <property type="term" value="P:biological process involved in symbiotic interaction"/>
    <property type="evidence" value="ECO:0007669"/>
    <property type="project" value="UniProtKB-ARBA"/>
</dbReference>
<dbReference type="SUPFAM" id="SSF101908">
    <property type="entry name" value="Putative isomerase YbhE"/>
    <property type="match status" value="1"/>
</dbReference>
<keyword evidence="8 16" id="KW-0732">Signal</keyword>
<dbReference type="GeneID" id="8297926"/>
<evidence type="ECO:0000256" key="11">
    <source>
        <dbReference type="ARBA" id="ARBA00023026"/>
    </source>
</evidence>
<reference evidence="18 19" key="1">
    <citation type="journal article" date="2009" name="Nature">
        <title>Evolution of pathogenicity and sexual reproduction in eight Candida genomes.</title>
        <authorList>
            <person name="Butler G."/>
            <person name="Rasmussen M.D."/>
            <person name="Lin M.F."/>
            <person name="Santos M.A."/>
            <person name="Sakthikumar S."/>
            <person name="Munro C.A."/>
            <person name="Rheinbay E."/>
            <person name="Grabherr M."/>
            <person name="Forche A."/>
            <person name="Reedy J.L."/>
            <person name="Agrafioti I."/>
            <person name="Arnaud M.B."/>
            <person name="Bates S."/>
            <person name="Brown A.J."/>
            <person name="Brunke S."/>
            <person name="Costanzo M.C."/>
            <person name="Fitzpatrick D.A."/>
            <person name="de Groot P.W."/>
            <person name="Harris D."/>
            <person name="Hoyer L.L."/>
            <person name="Hube B."/>
            <person name="Klis F.M."/>
            <person name="Kodira C."/>
            <person name="Lennard N."/>
            <person name="Logue M.E."/>
            <person name="Martin R."/>
            <person name="Neiman A.M."/>
            <person name="Nikolaou E."/>
            <person name="Quail M.A."/>
            <person name="Quinn J."/>
            <person name="Santos M.C."/>
            <person name="Schmitzberger F.F."/>
            <person name="Sherlock G."/>
            <person name="Shah P."/>
            <person name="Silverstein K.A."/>
            <person name="Skrzypek M.S."/>
            <person name="Soll D."/>
            <person name="Staggs R."/>
            <person name="Stansfield I."/>
            <person name="Stumpf M.P."/>
            <person name="Sudbery P.E."/>
            <person name="Srikantha T."/>
            <person name="Zeng Q."/>
            <person name="Berman J."/>
            <person name="Berriman M."/>
            <person name="Heitman J."/>
            <person name="Gow N.A."/>
            <person name="Lorenz M.C."/>
            <person name="Birren B.W."/>
            <person name="Kellis M."/>
            <person name="Cuomo C.A."/>
        </authorList>
    </citation>
    <scope>NUCLEOTIDE SEQUENCE [LARGE SCALE GENOMIC DNA]</scope>
    <source>
        <strain evidence="19">ATCC MYA-3404 / T1</strain>
    </source>
</reference>
<keyword evidence="6" id="KW-0964">Secreted</keyword>
<dbReference type="InterPro" id="IPR011252">
    <property type="entry name" value="Fibrogen-bd_dom1"/>
</dbReference>
<keyword evidence="12" id="KW-0472">Membrane</keyword>
<evidence type="ECO:0000259" key="17">
    <source>
        <dbReference type="SMART" id="SM01056"/>
    </source>
</evidence>
<proteinExistence type="inferred from homology"/>
<comment type="subcellular location">
    <subcellularLocation>
        <location evidence="2">Cell membrane</location>
        <topology evidence="2">Lipid-anchor</topology>
        <topology evidence="2">GPI-anchor</topology>
    </subcellularLocation>
    <subcellularLocation>
        <location evidence="1">Secreted</location>
        <location evidence="1">Cell wall</location>
    </subcellularLocation>
</comment>
<dbReference type="GO" id="GO:0030448">
    <property type="term" value="P:hyphal growth"/>
    <property type="evidence" value="ECO:0007669"/>
    <property type="project" value="TreeGrafter"/>
</dbReference>
<sequence>MNLITFILLLSSLITIVTPKEITGVFTSFNSLTYNDAANYGAQCPGYPTWIATLGWSLDGSVASPGDSFTLIMPCVFKFTSSETSVDLTVDGVSYATCNLNNGEEFTTFSSMSCVVSSALTSTTQALGAVSIPFSFNVGGSGSSVDLEDATCFTAGTNTVTFKDGDNELSINAVFDKTTASVSDEIISVRSVPSIGKLQQISIAKDCPSGYGSGYMSIIIKDNTAVMDCSSVHIGITNELNDWNQPMNSESFSYTKSCSATEFIVSFTDIAAGYRPFMDSFLTTTGNAKLTVDYHYEYTCKNGDTVAETDRRIFSPYTNSNTGCSGVVLVITTRTGTQTTTAVTTLPFDPSQDHTKTIEVIEPIPTTTITTSYLGITTSYSTISGTVGGTATVIVDEPYHSTTTVYTSWTGVGTTSHTITASTDSIDTVFVETPVPNHTVTTTEYEDVSAATTYTETATHGGTDTVHIIEPVNPTVTTTEFGSVSAPTTITYTNQPGETDTVIVYDPSNPTVTTTKFGSVSAPTTITYTNQPGETDTVIVYDPSNPTVTTTEFGSVSAPTTITYTNQPGETDTVIVYDPSNPTVTTTEFGSVLEATTITYTNQPGETDSILIVLPQIQS</sequence>
<keyword evidence="7" id="KW-0336">GPI-anchor</keyword>
<dbReference type="InterPro" id="IPR043063">
    <property type="entry name" value="Agglutinin-like_N_N2"/>
</dbReference>
<evidence type="ECO:0000256" key="12">
    <source>
        <dbReference type="ARBA" id="ARBA00023136"/>
    </source>
</evidence>
<evidence type="ECO:0000256" key="13">
    <source>
        <dbReference type="ARBA" id="ARBA00023157"/>
    </source>
</evidence>
<dbReference type="InterPro" id="IPR033504">
    <property type="entry name" value="ALS"/>
</dbReference>
<dbReference type="Gene3D" id="2.60.40.1280">
    <property type="match status" value="1"/>
</dbReference>
<dbReference type="KEGG" id="ctp:CTRG_03871"/>
<dbReference type="GO" id="GO:0098609">
    <property type="term" value="P:cell-cell adhesion"/>
    <property type="evidence" value="ECO:0007669"/>
    <property type="project" value="TreeGrafter"/>
</dbReference>
<gene>
    <name evidence="18" type="ORF">CTRG_03871</name>
</gene>
<organism evidence="18 19">
    <name type="scientific">Candida tropicalis (strain ATCC MYA-3404 / T1)</name>
    <name type="common">Yeast</name>
    <dbReference type="NCBI Taxonomy" id="294747"/>
    <lineage>
        <taxon>Eukaryota</taxon>
        <taxon>Fungi</taxon>
        <taxon>Dikarya</taxon>
        <taxon>Ascomycota</taxon>
        <taxon>Saccharomycotina</taxon>
        <taxon>Pichiomycetes</taxon>
        <taxon>Debaryomycetaceae</taxon>
        <taxon>Candida/Lodderomyces clade</taxon>
        <taxon>Candida</taxon>
    </lineage>
</organism>
<evidence type="ECO:0000256" key="5">
    <source>
        <dbReference type="ARBA" id="ARBA00022512"/>
    </source>
</evidence>
<evidence type="ECO:0000256" key="15">
    <source>
        <dbReference type="ARBA" id="ARBA00023288"/>
    </source>
</evidence>
<evidence type="ECO:0000313" key="18">
    <source>
        <dbReference type="EMBL" id="EER32200.1"/>
    </source>
</evidence>
<keyword evidence="11" id="KW-0843">Virulence</keyword>
<evidence type="ECO:0000256" key="10">
    <source>
        <dbReference type="ARBA" id="ARBA00022889"/>
    </source>
</evidence>
<dbReference type="AlphaFoldDB" id="C5MDW9"/>
<dbReference type="InterPro" id="IPR008966">
    <property type="entry name" value="Adhesion_dom_sf"/>
</dbReference>
<dbReference type="InterPro" id="IPR024672">
    <property type="entry name" value="Agglutinin-like_N"/>
</dbReference>
<dbReference type="HOGENOM" id="CLU_011374_0_0_1"/>
<evidence type="ECO:0000256" key="14">
    <source>
        <dbReference type="ARBA" id="ARBA00023180"/>
    </source>
</evidence>
<protein>
    <recommendedName>
        <fullName evidence="17">Agglutinin-like protein N-terminal domain-containing protein</fullName>
    </recommendedName>
</protein>
<dbReference type="SMART" id="SM01056">
    <property type="entry name" value="Candida_ALS_N"/>
    <property type="match status" value="1"/>
</dbReference>
<evidence type="ECO:0000256" key="6">
    <source>
        <dbReference type="ARBA" id="ARBA00022525"/>
    </source>
</evidence>
<evidence type="ECO:0000256" key="8">
    <source>
        <dbReference type="ARBA" id="ARBA00022729"/>
    </source>
</evidence>
<keyword evidence="9" id="KW-0677">Repeat</keyword>
<evidence type="ECO:0000256" key="3">
    <source>
        <dbReference type="ARBA" id="ARBA00007021"/>
    </source>
</evidence>
<keyword evidence="15" id="KW-0449">Lipoprotein</keyword>
<dbReference type="EMBL" id="GG692399">
    <property type="protein sequence ID" value="EER32200.1"/>
    <property type="molecule type" value="Genomic_DNA"/>
</dbReference>
<dbReference type="GO" id="GO:0098552">
    <property type="term" value="C:side of membrane"/>
    <property type="evidence" value="ECO:0007669"/>
    <property type="project" value="UniProtKB-KW"/>
</dbReference>
<evidence type="ECO:0000256" key="2">
    <source>
        <dbReference type="ARBA" id="ARBA00004609"/>
    </source>
</evidence>
<keyword evidence="13" id="KW-1015">Disulfide bond</keyword>
<feature type="signal peptide" evidence="16">
    <location>
        <begin position="1"/>
        <end position="19"/>
    </location>
</feature>
<dbReference type="GO" id="GO:0030445">
    <property type="term" value="C:yeast-form cell wall"/>
    <property type="evidence" value="ECO:0007669"/>
    <property type="project" value="TreeGrafter"/>
</dbReference>
<dbReference type="PANTHER" id="PTHR33793">
    <property type="entry name" value="ALPHA-AGGLUTININ"/>
    <property type="match status" value="1"/>
</dbReference>
<keyword evidence="4" id="KW-1003">Cell membrane</keyword>
<dbReference type="PANTHER" id="PTHR33793:SF2">
    <property type="entry name" value="AGGLUTININ-LIKE PROTEIN 6"/>
    <property type="match status" value="1"/>
</dbReference>
<evidence type="ECO:0000256" key="7">
    <source>
        <dbReference type="ARBA" id="ARBA00022622"/>
    </source>
</evidence>
<dbReference type="RefSeq" id="XP_002549574.1">
    <property type="nucleotide sequence ID" value="XM_002549528.1"/>
</dbReference>
<dbReference type="InterPro" id="IPR008440">
    <property type="entry name" value="Agglutinin-like_ALS_rpt"/>
</dbReference>
<dbReference type="OrthoDB" id="4023732at2759"/>
<keyword evidence="14" id="KW-0325">Glycoprotein</keyword>
<dbReference type="Pfam" id="PF05792">
    <property type="entry name" value="Candida_ALS"/>
    <property type="match status" value="6"/>
</dbReference>